<accession>A0AAV5KI77</accession>
<dbReference type="Gene3D" id="3.30.70.330">
    <property type="match status" value="1"/>
</dbReference>
<evidence type="ECO:0000313" key="3">
    <source>
        <dbReference type="Proteomes" id="UP001054252"/>
    </source>
</evidence>
<dbReference type="InterPro" id="IPR035979">
    <property type="entry name" value="RBD_domain_sf"/>
</dbReference>
<dbReference type="PANTHER" id="PTHR34427:SF5">
    <property type="entry name" value="DUF4283 DOMAIN-CONTAINING PROTEIN"/>
    <property type="match status" value="1"/>
</dbReference>
<organism evidence="2 3">
    <name type="scientific">Rubroshorea leprosula</name>
    <dbReference type="NCBI Taxonomy" id="152421"/>
    <lineage>
        <taxon>Eukaryota</taxon>
        <taxon>Viridiplantae</taxon>
        <taxon>Streptophyta</taxon>
        <taxon>Embryophyta</taxon>
        <taxon>Tracheophyta</taxon>
        <taxon>Spermatophyta</taxon>
        <taxon>Magnoliopsida</taxon>
        <taxon>eudicotyledons</taxon>
        <taxon>Gunneridae</taxon>
        <taxon>Pentapetalae</taxon>
        <taxon>rosids</taxon>
        <taxon>malvids</taxon>
        <taxon>Malvales</taxon>
        <taxon>Dipterocarpaceae</taxon>
        <taxon>Rubroshorea</taxon>
    </lineage>
</organism>
<dbReference type="PANTHER" id="PTHR34427">
    <property type="entry name" value="DUF4283 DOMAIN PROTEIN"/>
    <property type="match status" value="1"/>
</dbReference>
<keyword evidence="3" id="KW-1185">Reference proteome</keyword>
<reference evidence="2 3" key="1">
    <citation type="journal article" date="2021" name="Commun. Biol.">
        <title>The genome of Shorea leprosula (Dipterocarpaceae) highlights the ecological relevance of drought in aseasonal tropical rainforests.</title>
        <authorList>
            <person name="Ng K.K.S."/>
            <person name="Kobayashi M.J."/>
            <person name="Fawcett J.A."/>
            <person name="Hatakeyama M."/>
            <person name="Paape T."/>
            <person name="Ng C.H."/>
            <person name="Ang C.C."/>
            <person name="Tnah L.H."/>
            <person name="Lee C.T."/>
            <person name="Nishiyama T."/>
            <person name="Sese J."/>
            <person name="O'Brien M.J."/>
            <person name="Copetti D."/>
            <person name="Mohd Noor M.I."/>
            <person name="Ong R.C."/>
            <person name="Putra M."/>
            <person name="Sireger I.Z."/>
            <person name="Indrioko S."/>
            <person name="Kosugi Y."/>
            <person name="Izuno A."/>
            <person name="Isagi Y."/>
            <person name="Lee S.L."/>
            <person name="Shimizu K.K."/>
        </authorList>
    </citation>
    <scope>NUCLEOTIDE SEQUENCE [LARGE SCALE GENOMIC DNA]</scope>
    <source>
        <strain evidence="2">214</strain>
    </source>
</reference>
<dbReference type="AlphaFoldDB" id="A0AAV5KI77"/>
<dbReference type="EMBL" id="BPVZ01000065">
    <property type="protein sequence ID" value="GKV24206.1"/>
    <property type="molecule type" value="Genomic_DNA"/>
</dbReference>
<evidence type="ECO:0008006" key="4">
    <source>
        <dbReference type="Google" id="ProtNLM"/>
    </source>
</evidence>
<feature type="compositionally biased region" description="Polar residues" evidence="1">
    <location>
        <begin position="422"/>
        <end position="435"/>
    </location>
</feature>
<dbReference type="Proteomes" id="UP001054252">
    <property type="component" value="Unassembled WGS sequence"/>
</dbReference>
<dbReference type="GO" id="GO:0003676">
    <property type="term" value="F:nucleic acid binding"/>
    <property type="evidence" value="ECO:0007669"/>
    <property type="project" value="InterPro"/>
</dbReference>
<gene>
    <name evidence="2" type="ORF">SLEP1_g33844</name>
</gene>
<comment type="caution">
    <text evidence="2">The sequence shown here is derived from an EMBL/GenBank/DDBJ whole genome shotgun (WGS) entry which is preliminary data.</text>
</comment>
<protein>
    <recommendedName>
        <fullName evidence="4">RRM domain-containing protein</fullName>
    </recommendedName>
</protein>
<evidence type="ECO:0000256" key="1">
    <source>
        <dbReference type="SAM" id="MobiDB-lite"/>
    </source>
</evidence>
<dbReference type="SUPFAM" id="SSF54928">
    <property type="entry name" value="RNA-binding domain, RBD"/>
    <property type="match status" value="1"/>
</dbReference>
<dbReference type="InterPro" id="IPR012677">
    <property type="entry name" value="Nucleotide-bd_a/b_plait_sf"/>
</dbReference>
<evidence type="ECO:0000313" key="2">
    <source>
        <dbReference type="EMBL" id="GKV24206.1"/>
    </source>
</evidence>
<name>A0AAV5KI77_9ROSI</name>
<feature type="region of interest" description="Disordered" evidence="1">
    <location>
        <begin position="400"/>
        <end position="460"/>
    </location>
</feature>
<sequence>MGEMWKVFIKVGRVIQVFIARKRDFKGRRFGFVRFLEVKDPKAVENHLNSITIGQYTLQANLARFSKDEAQRKKVTNKVQLKKHEGSTGSSGMQRRGTRTYAEVVRSGQREMIIKERPSWEWKRKDREGANKAEKEGWYGLEFGVEDEDIRELEKCFIGHAKCPEIISTLQDKFAMEGYFLAKITPMGSNLVLLSSGDTEELKHLVTEGRDWLAQWFTEVKPWSPEVVATERFTWLRCQGVPIQIWKSNFFETIACMFGKFISLDGSTIKKSRLDVAKILILTPQQENITKVLKIKVRNQFFSIRISEEVGVDNIFSLRPDFVLCRNEDSSSESWSEGSNWSATNEVESWNQWEVVEAEKGIEQRNKGEQSRWPETSPAATEFECGLEMLEKSDRAINEERQTSNQHGIEGPEENDMMNRWGNESQDNEGQIQLTSEEEGGKSVQEDPYPPGFGPNQRVLGLSQEDEPMHQSTESKSVEPQEQRAFNVNVDKGKEIEAVEYSCVQGEFGKDFEDLVHSLASDDEIFQSKMERIARQRKTGKKKVKQRRLTTRRKAHPDLESELHLRKKRLIAEKEIQMDEGVTGVYQVSKNSIEEEATEIWRIGNQLGLVAKNN</sequence>
<proteinExistence type="predicted"/>